<comment type="caution">
    <text evidence="3">The sequence shown here is derived from an EMBL/GenBank/DDBJ whole genome shotgun (WGS) entry which is preliminary data.</text>
</comment>
<evidence type="ECO:0000313" key="4">
    <source>
        <dbReference type="Proteomes" id="UP001155546"/>
    </source>
</evidence>
<gene>
    <name evidence="3" type="primary">elbB</name>
    <name evidence="3" type="ORF">NE535_09235</name>
</gene>
<dbReference type="PANTHER" id="PTHR10224">
    <property type="entry name" value="ES1 PROTEIN HOMOLOG, MITOCHONDRIAL"/>
    <property type="match status" value="1"/>
</dbReference>
<name>A0A9X3AP15_9GAMM</name>
<dbReference type="Pfam" id="PF01965">
    <property type="entry name" value="DJ-1_PfpI"/>
    <property type="match status" value="1"/>
</dbReference>
<evidence type="ECO:0000313" key="3">
    <source>
        <dbReference type="EMBL" id="MCT7941971.1"/>
    </source>
</evidence>
<dbReference type="InterPro" id="IPR026041">
    <property type="entry name" value="ElbB"/>
</dbReference>
<dbReference type="AlphaFoldDB" id="A0A9X3AP15"/>
<evidence type="ECO:0000256" key="1">
    <source>
        <dbReference type="PIRNR" id="PIRNR006320"/>
    </source>
</evidence>
<reference evidence="3" key="1">
    <citation type="journal article" date="2023" name="Int. J. Syst. Evol. Microbiol.">
        <title>&lt;i&gt;Shewanella septentrionalis&lt;/i&gt; sp. nov. and &lt;i&gt;Shewanella holmiensis&lt;/i&gt; sp. nov., isolated from Baltic Sea water and sediments.</title>
        <authorList>
            <person name="Martin-Rodriguez A.J."/>
            <person name="Thorell K."/>
            <person name="Joffre E."/>
            <person name="Jensie-Markopoulos S."/>
            <person name="Moore E.R.B."/>
            <person name="Sjoling A."/>
        </authorList>
    </citation>
    <scope>NUCLEOTIDE SEQUENCE</scope>
    <source>
        <strain evidence="3">SP1S2-7</strain>
    </source>
</reference>
<dbReference type="Proteomes" id="UP001155546">
    <property type="component" value="Unassembled WGS sequence"/>
</dbReference>
<dbReference type="RefSeq" id="WP_261298347.1">
    <property type="nucleotide sequence ID" value="NZ_JAMTCD010000009.1"/>
</dbReference>
<dbReference type="GO" id="GO:0016829">
    <property type="term" value="F:lyase activity"/>
    <property type="evidence" value="ECO:0007669"/>
    <property type="project" value="UniProtKB-UniRule"/>
</dbReference>
<dbReference type="PANTHER" id="PTHR10224:SF12">
    <property type="entry name" value="GLYOXALASE ELBB"/>
    <property type="match status" value="1"/>
</dbReference>
<dbReference type="SUPFAM" id="SSF52317">
    <property type="entry name" value="Class I glutamine amidotransferase-like"/>
    <property type="match status" value="1"/>
</dbReference>
<dbReference type="InterPro" id="IPR002818">
    <property type="entry name" value="DJ-1/PfpI"/>
</dbReference>
<dbReference type="NCBIfam" id="NF008747">
    <property type="entry name" value="PRK11780.1"/>
    <property type="match status" value="1"/>
</dbReference>
<comment type="function">
    <text evidence="1">Displays glyoxalase activity, catalyzing the conversion of glyoxal to glycolate.</text>
</comment>
<feature type="domain" description="DJ-1/PfpI" evidence="2">
    <location>
        <begin position="13"/>
        <end position="163"/>
    </location>
</feature>
<keyword evidence="1 3" id="KW-0456">Lyase</keyword>
<comment type="similarity">
    <text evidence="1">Belongs to the peptidase C56 family.</text>
</comment>
<dbReference type="CDD" id="cd03133">
    <property type="entry name" value="GATase1_ES1"/>
    <property type="match status" value="1"/>
</dbReference>
<evidence type="ECO:0000259" key="2">
    <source>
        <dbReference type="Pfam" id="PF01965"/>
    </source>
</evidence>
<dbReference type="PIRSF" id="PIRSF006320">
    <property type="entry name" value="Elb2"/>
    <property type="match status" value="1"/>
</dbReference>
<dbReference type="EMBL" id="JAMTCD010000009">
    <property type="protein sequence ID" value="MCT7941971.1"/>
    <property type="molecule type" value="Genomic_DNA"/>
</dbReference>
<dbReference type="Gene3D" id="3.40.50.880">
    <property type="match status" value="1"/>
</dbReference>
<accession>A0A9X3AP15</accession>
<protein>
    <recommendedName>
        <fullName evidence="1">Glyoxalase</fullName>
    </recommendedName>
</protein>
<comment type="catalytic activity">
    <reaction evidence="1">
        <text>glyoxal + H2O = glycolate + H(+)</text>
        <dbReference type="Rhea" id="RHEA:51672"/>
        <dbReference type="ChEBI" id="CHEBI:15377"/>
        <dbReference type="ChEBI" id="CHEBI:15378"/>
        <dbReference type="ChEBI" id="CHEBI:29805"/>
        <dbReference type="ChEBI" id="CHEBI:34779"/>
    </reaction>
</comment>
<sequence>MKSIAVLLSGCGVFDGTEVHEAVLTLLALARAGVKYQCFAPNIEQMHVVNHLTGEVANDEKRNVLVESARIARGEVLNAISLDITQFDALIVPGGFGAAKNLSNFATNGSDCSISPIVETFLREFALANKPVGYMCIAPMMLPLIYPNAKGTIGTDSETGHIFNEMGGKHHSASVVDIVVDEVNKVVTTPAYMLANNIAEANEGIEKLVNKVIAMID</sequence>
<dbReference type="InterPro" id="IPR029062">
    <property type="entry name" value="Class_I_gatase-like"/>
</dbReference>
<keyword evidence="4" id="KW-1185">Reference proteome</keyword>
<organism evidence="3 4">
    <name type="scientific">Shewanella holmiensis</name>
    <dbReference type="NCBI Taxonomy" id="2952222"/>
    <lineage>
        <taxon>Bacteria</taxon>
        <taxon>Pseudomonadati</taxon>
        <taxon>Pseudomonadota</taxon>
        <taxon>Gammaproteobacteria</taxon>
        <taxon>Alteromonadales</taxon>
        <taxon>Shewanellaceae</taxon>
        <taxon>Shewanella</taxon>
    </lineage>
</organism>
<proteinExistence type="inferred from homology"/>